<feature type="modified residue" description="N6-(pyridoxal phosphate)lysine" evidence="3">
    <location>
        <position position="185"/>
    </location>
</feature>
<evidence type="ECO:0000256" key="2">
    <source>
        <dbReference type="PIRSR" id="PIRSR000390-1"/>
    </source>
</evidence>
<feature type="active site" description="Proton acceptor" evidence="2">
    <location>
        <position position="185"/>
    </location>
</feature>
<dbReference type="PANTHER" id="PTHR30244:SF34">
    <property type="entry name" value="DTDP-4-AMINO-4,6-DIDEOXYGALACTOSE TRANSAMINASE"/>
    <property type="match status" value="1"/>
</dbReference>
<name>A0A558IQJ5_9CORY</name>
<evidence type="ECO:0000256" key="3">
    <source>
        <dbReference type="PIRSR" id="PIRSR000390-2"/>
    </source>
</evidence>
<protein>
    <submittedName>
        <fullName evidence="5">DegT/DnrJ/EryC1/StrS family aminotransferase</fullName>
    </submittedName>
</protein>
<dbReference type="InterPro" id="IPR015422">
    <property type="entry name" value="PyrdxlP-dep_Trfase_small"/>
</dbReference>
<dbReference type="InterPro" id="IPR000653">
    <property type="entry name" value="DegT/StrS_aminotransferase"/>
</dbReference>
<dbReference type="GO" id="GO:0000271">
    <property type="term" value="P:polysaccharide biosynthetic process"/>
    <property type="evidence" value="ECO:0007669"/>
    <property type="project" value="TreeGrafter"/>
</dbReference>
<dbReference type="Gene3D" id="3.90.1150.10">
    <property type="entry name" value="Aspartate Aminotransferase, domain 1"/>
    <property type="match status" value="1"/>
</dbReference>
<evidence type="ECO:0000313" key="5">
    <source>
        <dbReference type="EMBL" id="TVU83636.1"/>
    </source>
</evidence>
<dbReference type="InterPro" id="IPR015424">
    <property type="entry name" value="PyrdxlP-dep_Trfase"/>
</dbReference>
<dbReference type="InterPro" id="IPR015421">
    <property type="entry name" value="PyrdxlP-dep_Trfase_major"/>
</dbReference>
<evidence type="ECO:0000256" key="4">
    <source>
        <dbReference type="RuleBase" id="RU004508"/>
    </source>
</evidence>
<comment type="caution">
    <text evidence="5">The sequence shown here is derived from an EMBL/GenBank/DDBJ whole genome shotgun (WGS) entry which is preliminary data.</text>
</comment>
<dbReference type="CDD" id="cd00616">
    <property type="entry name" value="AHBA_syn"/>
    <property type="match status" value="1"/>
</dbReference>
<comment type="cofactor">
    <cofactor evidence="1">
        <name>pyridoxal 5'-phosphate</name>
        <dbReference type="ChEBI" id="CHEBI:597326"/>
    </cofactor>
</comment>
<dbReference type="SUPFAM" id="SSF53383">
    <property type="entry name" value="PLP-dependent transferases"/>
    <property type="match status" value="1"/>
</dbReference>
<evidence type="ECO:0000313" key="6">
    <source>
        <dbReference type="Proteomes" id="UP000320648"/>
    </source>
</evidence>
<dbReference type="Pfam" id="PF01041">
    <property type="entry name" value="DegT_DnrJ_EryC1"/>
    <property type="match status" value="1"/>
</dbReference>
<dbReference type="Gene3D" id="3.40.640.10">
    <property type="entry name" value="Type I PLP-dependent aspartate aminotransferase-like (Major domain)"/>
    <property type="match status" value="1"/>
</dbReference>
<dbReference type="PANTHER" id="PTHR30244">
    <property type="entry name" value="TRANSAMINASE"/>
    <property type="match status" value="1"/>
</dbReference>
<evidence type="ECO:0000256" key="1">
    <source>
        <dbReference type="ARBA" id="ARBA00001933"/>
    </source>
</evidence>
<accession>A0A558IQJ5</accession>
<gene>
    <name evidence="5" type="ORF">FQN05_06675</name>
</gene>
<dbReference type="EMBL" id="VMTX01000008">
    <property type="protein sequence ID" value="TVU83636.1"/>
    <property type="molecule type" value="Genomic_DNA"/>
</dbReference>
<dbReference type="PIRSF" id="PIRSF000390">
    <property type="entry name" value="PLP_StrS"/>
    <property type="match status" value="1"/>
</dbReference>
<organism evidence="5 6">
    <name type="scientific">Corynebacterium aurimucosum</name>
    <dbReference type="NCBI Taxonomy" id="169292"/>
    <lineage>
        <taxon>Bacteria</taxon>
        <taxon>Bacillati</taxon>
        <taxon>Actinomycetota</taxon>
        <taxon>Actinomycetes</taxon>
        <taxon>Mycobacteriales</taxon>
        <taxon>Corynebacteriaceae</taxon>
        <taxon>Corynebacterium</taxon>
    </lineage>
</organism>
<keyword evidence="5" id="KW-0808">Transferase</keyword>
<dbReference type="RefSeq" id="WP_158381577.1">
    <property type="nucleotide sequence ID" value="NZ_VMTX01000008.1"/>
</dbReference>
<proteinExistence type="inferred from homology"/>
<dbReference type="AlphaFoldDB" id="A0A558IQJ5"/>
<keyword evidence="5" id="KW-0032">Aminotransferase</keyword>
<reference evidence="5 6" key="1">
    <citation type="submission" date="2019-07" db="EMBL/GenBank/DDBJ databases">
        <title>Draft genome of C. aurimucosum strain 15-4290.</title>
        <authorList>
            <person name="Pacheco L.G.C."/>
            <person name="Aguiar E.R.G.R."/>
            <person name="Navas J."/>
            <person name="Santos C.S."/>
            <person name="Rocha D.J.P.G."/>
        </authorList>
    </citation>
    <scope>NUCLEOTIDE SEQUENCE [LARGE SCALE GENOMIC DNA]</scope>
    <source>
        <strain evidence="5 6">15-4290</strain>
    </source>
</reference>
<dbReference type="Proteomes" id="UP000320648">
    <property type="component" value="Unassembled WGS sequence"/>
</dbReference>
<dbReference type="GO" id="GO:0030170">
    <property type="term" value="F:pyridoxal phosphate binding"/>
    <property type="evidence" value="ECO:0007669"/>
    <property type="project" value="TreeGrafter"/>
</dbReference>
<keyword evidence="3 4" id="KW-0663">Pyridoxal phosphate</keyword>
<comment type="similarity">
    <text evidence="4">Belongs to the DegT/DnrJ/EryC1 family.</text>
</comment>
<sequence>MTDKSFIPAAKPIVGDEEREAVDRVLLSGMIAQGPETSRFEEEFSQDALNGVPGVTVNSGTSALHLGLLAAGIGPGDEVIVPSFTFAATANSVAATGAKPVFADIDEYFTLDPKDVETRITDRTKAIMPVHLYGHPANMEGLLGLAQKHDVLLLEDCAQAHMATWDGKFVGTMGLFGAFSFYPTKNMTSAEGGFVSSKDEEFLRRVRLYRNQGMEERYRNEVVGYNNRMTDVHAAIGRVQLKKLPGWTATRQKNAEFLSTNITGVEVPKVHEKATHVYHQYTIRIAEDRDGFMRALRDEYQIGSGVYYPIPNHELESLKHFAEGLALPETAVAAKECLSLPVYPTLSENDLERIVNAVNELAKAGA</sequence>
<dbReference type="GO" id="GO:0008483">
    <property type="term" value="F:transaminase activity"/>
    <property type="evidence" value="ECO:0007669"/>
    <property type="project" value="UniProtKB-KW"/>
</dbReference>